<keyword evidence="1" id="KW-1133">Transmembrane helix</keyword>
<evidence type="ECO:0000256" key="1">
    <source>
        <dbReference type="SAM" id="Phobius"/>
    </source>
</evidence>
<accession>X1F3K6</accession>
<proteinExistence type="predicted"/>
<evidence type="ECO:0000313" key="2">
    <source>
        <dbReference type="EMBL" id="GAH39492.1"/>
    </source>
</evidence>
<keyword evidence="1" id="KW-0472">Membrane</keyword>
<name>X1F3K6_9ZZZZ</name>
<feature type="non-terminal residue" evidence="2">
    <location>
        <position position="110"/>
    </location>
</feature>
<keyword evidence="1" id="KW-0812">Transmembrane</keyword>
<reference evidence="2" key="1">
    <citation type="journal article" date="2014" name="Front. Microbiol.">
        <title>High frequency of phylogenetically diverse reductive dehalogenase-homologous genes in deep subseafloor sedimentary metagenomes.</title>
        <authorList>
            <person name="Kawai M."/>
            <person name="Futagami T."/>
            <person name="Toyoda A."/>
            <person name="Takaki Y."/>
            <person name="Nishi S."/>
            <person name="Hori S."/>
            <person name="Arai W."/>
            <person name="Tsubouchi T."/>
            <person name="Morono Y."/>
            <person name="Uchiyama I."/>
            <person name="Ito T."/>
            <person name="Fujiyama A."/>
            <person name="Inagaki F."/>
            <person name="Takami H."/>
        </authorList>
    </citation>
    <scope>NUCLEOTIDE SEQUENCE</scope>
    <source>
        <strain evidence="2">Expedition CK06-06</strain>
    </source>
</reference>
<sequence>MGFKLKPNRAVFIGLFFYFILMLVDFGITLSLGDLVQYLEANLIYKYVGLAGILLLNFVIIAVWFWIYKRSTNPDTRFLILNMIVTITVVRILVIYNNWIIFQNPPTLEI</sequence>
<comment type="caution">
    <text evidence="2">The sequence shown here is derived from an EMBL/GenBank/DDBJ whole genome shotgun (WGS) entry which is preliminary data.</text>
</comment>
<feature type="transmembrane region" description="Helical" evidence="1">
    <location>
        <begin position="79"/>
        <end position="102"/>
    </location>
</feature>
<evidence type="ECO:0008006" key="3">
    <source>
        <dbReference type="Google" id="ProtNLM"/>
    </source>
</evidence>
<organism evidence="2">
    <name type="scientific">marine sediment metagenome</name>
    <dbReference type="NCBI Taxonomy" id="412755"/>
    <lineage>
        <taxon>unclassified sequences</taxon>
        <taxon>metagenomes</taxon>
        <taxon>ecological metagenomes</taxon>
    </lineage>
</organism>
<feature type="transmembrane region" description="Helical" evidence="1">
    <location>
        <begin position="12"/>
        <end position="32"/>
    </location>
</feature>
<gene>
    <name evidence="2" type="ORF">S03H2_16269</name>
</gene>
<protein>
    <recommendedName>
        <fullName evidence="3">DUF5658 domain-containing protein</fullName>
    </recommendedName>
</protein>
<feature type="transmembrane region" description="Helical" evidence="1">
    <location>
        <begin position="44"/>
        <end position="67"/>
    </location>
</feature>
<dbReference type="AlphaFoldDB" id="X1F3K6"/>
<dbReference type="EMBL" id="BARU01008305">
    <property type="protein sequence ID" value="GAH39492.1"/>
    <property type="molecule type" value="Genomic_DNA"/>
</dbReference>